<proteinExistence type="predicted"/>
<accession>A0A845MFL7</accession>
<reference evidence="2 3" key="1">
    <citation type="journal article" date="2014" name="Int. J. Syst. Evol. Microbiol.">
        <title>Sneathiella chungangensis sp. nov., isolated from a marine sand, and emended description of the genus Sneathiella.</title>
        <authorList>
            <person name="Siamphan C."/>
            <person name="Kim H."/>
            <person name="Lee J.S."/>
            <person name="Kim W."/>
        </authorList>
    </citation>
    <scope>NUCLEOTIDE SEQUENCE [LARGE SCALE GENOMIC DNA]</scope>
    <source>
        <strain evidence="2 3">KCTC 32476</strain>
    </source>
</reference>
<name>A0A845MFL7_9PROT</name>
<organism evidence="2 3">
    <name type="scientific">Sneathiella chungangensis</name>
    <dbReference type="NCBI Taxonomy" id="1418234"/>
    <lineage>
        <taxon>Bacteria</taxon>
        <taxon>Pseudomonadati</taxon>
        <taxon>Pseudomonadota</taxon>
        <taxon>Alphaproteobacteria</taxon>
        <taxon>Sneathiellales</taxon>
        <taxon>Sneathiellaceae</taxon>
        <taxon>Sneathiella</taxon>
    </lineage>
</organism>
<dbReference type="EMBL" id="WTVA01000003">
    <property type="protein sequence ID" value="MZR22442.1"/>
    <property type="molecule type" value="Genomic_DNA"/>
</dbReference>
<feature type="chain" id="PRO_5032999526" evidence="1">
    <location>
        <begin position="25"/>
        <end position="111"/>
    </location>
</feature>
<dbReference type="AlphaFoldDB" id="A0A845MFL7"/>
<keyword evidence="1" id="KW-0732">Signal</keyword>
<dbReference type="Proteomes" id="UP000445696">
    <property type="component" value="Unassembled WGS sequence"/>
</dbReference>
<evidence type="ECO:0000313" key="2">
    <source>
        <dbReference type="EMBL" id="MZR22442.1"/>
    </source>
</evidence>
<keyword evidence="3" id="KW-1185">Reference proteome</keyword>
<protein>
    <submittedName>
        <fullName evidence="2">Uncharacterized protein</fullName>
    </submittedName>
</protein>
<dbReference type="RefSeq" id="WP_161338880.1">
    <property type="nucleotide sequence ID" value="NZ_JBHSDG010000005.1"/>
</dbReference>
<dbReference type="OrthoDB" id="8481174at2"/>
<gene>
    <name evidence="2" type="ORF">GQF03_08865</name>
</gene>
<feature type="signal peptide" evidence="1">
    <location>
        <begin position="1"/>
        <end position="24"/>
    </location>
</feature>
<evidence type="ECO:0000256" key="1">
    <source>
        <dbReference type="SAM" id="SignalP"/>
    </source>
</evidence>
<comment type="caution">
    <text evidence="2">The sequence shown here is derived from an EMBL/GenBank/DDBJ whole genome shotgun (WGS) entry which is preliminary data.</text>
</comment>
<sequence>MRRSLTLLTIACLSSLFFATVALADLVNGRCQKEIENEIAGLAIPNDRIKNVEILNIYDGNGEGGGRVDHIEGWVSFTDCKGNLIVSISNACLLQEIYTTYECRVPGVQNY</sequence>
<evidence type="ECO:0000313" key="3">
    <source>
        <dbReference type="Proteomes" id="UP000445696"/>
    </source>
</evidence>